<dbReference type="EMBL" id="CP001825">
    <property type="protein sequence ID" value="ACZ42274.1"/>
    <property type="molecule type" value="Genomic_DNA"/>
</dbReference>
<dbReference type="Proteomes" id="UP000000323">
    <property type="component" value="Chromosome 1"/>
</dbReference>
<name>D1CBV9_THET1</name>
<proteinExistence type="predicted"/>
<accession>D1CBV9</accession>
<dbReference type="AlphaFoldDB" id="D1CBV9"/>
<evidence type="ECO:0000313" key="2">
    <source>
        <dbReference type="Proteomes" id="UP000000323"/>
    </source>
</evidence>
<organism evidence="1 2">
    <name type="scientific">Thermobaculum terrenum (strain ATCC BAA-798 / CCMEE 7001 / YNP1)</name>
    <dbReference type="NCBI Taxonomy" id="525904"/>
    <lineage>
        <taxon>Bacteria</taxon>
        <taxon>Bacillati</taxon>
        <taxon>Chloroflexota</taxon>
        <taxon>Chloroflexia</taxon>
        <taxon>Candidatus Thermobaculales</taxon>
        <taxon>Candidatus Thermobaculaceae</taxon>
        <taxon>Thermobaculum</taxon>
    </lineage>
</organism>
<gene>
    <name evidence="1" type="ordered locus">Tter_1367</name>
</gene>
<evidence type="ECO:0000313" key="1">
    <source>
        <dbReference type="EMBL" id="ACZ42274.1"/>
    </source>
</evidence>
<dbReference type="KEGG" id="ttr:Tter_1367"/>
<dbReference type="HOGENOM" id="CLU_2792680_0_0_0"/>
<keyword evidence="2" id="KW-1185">Reference proteome</keyword>
<sequence length="68" mass="7843">MGNNEGFHKDPFLSTVRTIGRVSQIITELRAEYERRPNPATLAQIRYRIRELAELERQLDSDDILATG</sequence>
<reference evidence="2" key="1">
    <citation type="journal article" date="2010" name="Stand. Genomic Sci.">
        <title>Complete genome sequence of 'Thermobaculum terrenum' type strain (YNP1).</title>
        <authorList>
            <person name="Kiss H."/>
            <person name="Cleland D."/>
            <person name="Lapidus A."/>
            <person name="Lucas S."/>
            <person name="Glavina Del Rio T."/>
            <person name="Nolan M."/>
            <person name="Tice H."/>
            <person name="Han C."/>
            <person name="Goodwin L."/>
            <person name="Pitluck S."/>
            <person name="Liolios K."/>
            <person name="Ivanova N."/>
            <person name="Mavromatis K."/>
            <person name="Ovchinnikova G."/>
            <person name="Pati A."/>
            <person name="Chen A."/>
            <person name="Palaniappan K."/>
            <person name="Land M."/>
            <person name="Hauser L."/>
            <person name="Chang Y."/>
            <person name="Jeffries C."/>
            <person name="Lu M."/>
            <person name="Brettin T."/>
            <person name="Detter J."/>
            <person name="Goker M."/>
            <person name="Tindall B."/>
            <person name="Beck B."/>
            <person name="McDermott T."/>
            <person name="Woyke T."/>
            <person name="Bristow J."/>
            <person name="Eisen J."/>
            <person name="Markowitz V."/>
            <person name="Hugenholtz P."/>
            <person name="Kyrpides N."/>
            <person name="Klenk H."/>
            <person name="Cheng J."/>
        </authorList>
    </citation>
    <scope>NUCLEOTIDE SEQUENCE [LARGE SCALE GENOMIC DNA]</scope>
    <source>
        <strain evidence="2">ATCC BAA-798 / YNP1</strain>
    </source>
</reference>
<protein>
    <submittedName>
        <fullName evidence="1">Uncharacterized protein</fullName>
    </submittedName>
</protein>